<evidence type="ECO:0000256" key="4">
    <source>
        <dbReference type="ARBA" id="ARBA00022692"/>
    </source>
</evidence>
<evidence type="ECO:0000256" key="3">
    <source>
        <dbReference type="ARBA" id="ARBA00022475"/>
    </source>
</evidence>
<name>A0A316A318_9FIRM</name>
<sequence>MLKGKWLKFLVVYLSATALALSQLKISPIQMEMNLSLEKFGWLMSVFTLSALFLALPGGTMISKYGAKKVGVIVLACLVLGNMLGAASVNGAEVMNYTLLLISRIIEGVSFSMINMMAMVFIGEWFKEGSSGVAIGIFGTFSALASMFGYNFYLPVFTRFGLRSVWIVTAILAAIALLGFIFLLDDAREEETKEEKSTYKEVFAQGNTWLLAIAMFTMTFVLYTFIAYYPRILTEIFGLSKEGANAQSGFFGLVGVPFGLVAGIIVDKFKVKAPYLGVVTGLLMALGCFMIVFAPSSMAIVQVALLGAAISLFSSSISISVPRTVKRKELIGQTFAVVYLFYYLGVTTGAAVVAKIASASGSWKVASMVMGVTVLAGVLCMFLLGITDRKREKTNRF</sequence>
<feature type="transmembrane region" description="Helical" evidence="7">
    <location>
        <begin position="133"/>
        <end position="153"/>
    </location>
</feature>
<feature type="transmembrane region" description="Helical" evidence="7">
    <location>
        <begin position="365"/>
        <end position="386"/>
    </location>
</feature>
<evidence type="ECO:0000256" key="5">
    <source>
        <dbReference type="ARBA" id="ARBA00022989"/>
    </source>
</evidence>
<evidence type="ECO:0000259" key="8">
    <source>
        <dbReference type="PROSITE" id="PS50850"/>
    </source>
</evidence>
<dbReference type="AlphaFoldDB" id="A0A316A318"/>
<dbReference type="GO" id="GO:0022857">
    <property type="term" value="F:transmembrane transporter activity"/>
    <property type="evidence" value="ECO:0007669"/>
    <property type="project" value="InterPro"/>
</dbReference>
<dbReference type="InterPro" id="IPR036259">
    <property type="entry name" value="MFS_trans_sf"/>
</dbReference>
<keyword evidence="6 7" id="KW-0472">Membrane</keyword>
<feature type="transmembrane region" description="Helical" evidence="7">
    <location>
        <begin position="208"/>
        <end position="229"/>
    </location>
</feature>
<feature type="transmembrane region" description="Helical" evidence="7">
    <location>
        <begin position="299"/>
        <end position="322"/>
    </location>
</feature>
<protein>
    <submittedName>
        <fullName evidence="9">Predicted arabinose efflux permease, MFS family</fullName>
    </submittedName>
</protein>
<feature type="transmembrane region" description="Helical" evidence="7">
    <location>
        <begin position="273"/>
        <end position="293"/>
    </location>
</feature>
<dbReference type="InterPro" id="IPR020846">
    <property type="entry name" value="MFS_dom"/>
</dbReference>
<dbReference type="RefSeq" id="WP_109709198.1">
    <property type="nucleotide sequence ID" value="NZ_QGDS01000002.1"/>
</dbReference>
<keyword evidence="2" id="KW-0813">Transport</keyword>
<feature type="transmembrane region" description="Helical" evidence="7">
    <location>
        <begin position="334"/>
        <end position="353"/>
    </location>
</feature>
<feature type="domain" description="Major facilitator superfamily (MFS) profile" evidence="8">
    <location>
        <begin position="1"/>
        <end position="389"/>
    </location>
</feature>
<dbReference type="Gene3D" id="1.20.1250.20">
    <property type="entry name" value="MFS general substrate transporter like domains"/>
    <property type="match status" value="2"/>
</dbReference>
<dbReference type="GO" id="GO:0005886">
    <property type="term" value="C:plasma membrane"/>
    <property type="evidence" value="ECO:0007669"/>
    <property type="project" value="UniProtKB-SubCell"/>
</dbReference>
<evidence type="ECO:0000313" key="10">
    <source>
        <dbReference type="Proteomes" id="UP000254051"/>
    </source>
</evidence>
<feature type="transmembrane region" description="Helical" evidence="7">
    <location>
        <begin position="101"/>
        <end position="121"/>
    </location>
</feature>
<evidence type="ECO:0000313" key="9">
    <source>
        <dbReference type="EMBL" id="SUQ13214.1"/>
    </source>
</evidence>
<dbReference type="EMBL" id="UHJJ01000002">
    <property type="protein sequence ID" value="SUQ13214.1"/>
    <property type="molecule type" value="Genomic_DNA"/>
</dbReference>
<feature type="transmembrane region" description="Helical" evidence="7">
    <location>
        <begin position="249"/>
        <end position="266"/>
    </location>
</feature>
<dbReference type="Pfam" id="PF07690">
    <property type="entry name" value="MFS_1"/>
    <property type="match status" value="1"/>
</dbReference>
<dbReference type="PROSITE" id="PS50850">
    <property type="entry name" value="MFS"/>
    <property type="match status" value="1"/>
</dbReference>
<keyword evidence="10" id="KW-1185">Reference proteome</keyword>
<feature type="transmembrane region" description="Helical" evidence="7">
    <location>
        <begin position="40"/>
        <end position="58"/>
    </location>
</feature>
<proteinExistence type="predicted"/>
<evidence type="ECO:0000256" key="7">
    <source>
        <dbReference type="SAM" id="Phobius"/>
    </source>
</evidence>
<organism evidence="9 10">
    <name type="scientific">Faecalicatena contorta</name>
    <dbReference type="NCBI Taxonomy" id="39482"/>
    <lineage>
        <taxon>Bacteria</taxon>
        <taxon>Bacillati</taxon>
        <taxon>Bacillota</taxon>
        <taxon>Clostridia</taxon>
        <taxon>Lachnospirales</taxon>
        <taxon>Lachnospiraceae</taxon>
        <taxon>Faecalicatena</taxon>
    </lineage>
</organism>
<dbReference type="PANTHER" id="PTHR43124">
    <property type="entry name" value="PURINE EFFLUX PUMP PBUE"/>
    <property type="match status" value="1"/>
</dbReference>
<dbReference type="InterPro" id="IPR050189">
    <property type="entry name" value="MFS_Efflux_Transporters"/>
</dbReference>
<dbReference type="InterPro" id="IPR011701">
    <property type="entry name" value="MFS"/>
</dbReference>
<accession>A0A316A318</accession>
<keyword evidence="4 7" id="KW-0812">Transmembrane</keyword>
<feature type="transmembrane region" description="Helical" evidence="7">
    <location>
        <begin position="165"/>
        <end position="187"/>
    </location>
</feature>
<comment type="subcellular location">
    <subcellularLocation>
        <location evidence="1">Cell membrane</location>
        <topology evidence="1">Multi-pass membrane protein</topology>
    </subcellularLocation>
</comment>
<evidence type="ECO:0000256" key="2">
    <source>
        <dbReference type="ARBA" id="ARBA00022448"/>
    </source>
</evidence>
<dbReference type="PANTHER" id="PTHR43124:SF3">
    <property type="entry name" value="CHLORAMPHENICOL EFFLUX PUMP RV0191"/>
    <property type="match status" value="1"/>
</dbReference>
<evidence type="ECO:0000256" key="1">
    <source>
        <dbReference type="ARBA" id="ARBA00004651"/>
    </source>
</evidence>
<gene>
    <name evidence="9" type="ORF">SAMN05216529_102432</name>
</gene>
<keyword evidence="5 7" id="KW-1133">Transmembrane helix</keyword>
<evidence type="ECO:0000256" key="6">
    <source>
        <dbReference type="ARBA" id="ARBA00023136"/>
    </source>
</evidence>
<dbReference type="OrthoDB" id="9773404at2"/>
<feature type="transmembrane region" description="Helical" evidence="7">
    <location>
        <begin position="70"/>
        <end position="89"/>
    </location>
</feature>
<dbReference type="Proteomes" id="UP000254051">
    <property type="component" value="Unassembled WGS sequence"/>
</dbReference>
<dbReference type="SUPFAM" id="SSF103473">
    <property type="entry name" value="MFS general substrate transporter"/>
    <property type="match status" value="1"/>
</dbReference>
<reference evidence="10" key="1">
    <citation type="submission" date="2017-07" db="EMBL/GenBank/DDBJ databases">
        <authorList>
            <person name="Varghese N."/>
            <person name="Submissions S."/>
        </authorList>
    </citation>
    <scope>NUCLEOTIDE SEQUENCE [LARGE SCALE GENOMIC DNA]</scope>
    <source>
        <strain evidence="10">NLAE-zl-C134</strain>
    </source>
</reference>
<keyword evidence="3" id="KW-1003">Cell membrane</keyword>